<feature type="domain" description="D-alanyl-D-alanine carboxypeptidase-like core" evidence="2">
    <location>
        <begin position="216"/>
        <end position="337"/>
    </location>
</feature>
<proteinExistence type="predicted"/>
<sequence length="363" mass="41655">MKKKKIVIMVLILLIVCCMGILFYLLNSISLKTKKLTFEYGSPIQITANQILDTTDSSILSSFEIEEIEKEKGKNYPSAGTYDVKVTYKNGFLKYKNKLQIVVEDTKKPVFTRADKEIYVPLGEKNYAYDKHFKVSDVSDYKLQFQTDEINVSKPGKYSMIVTAVDTSGNKETTTSTVIVQEKKYDSVQIEPTYVNGILIVNKKHPLPKDYAPMENPEAKQQLQKMIQDMQKEGLNVSNHYSGYRSYEYQKNLYESYVNAYGKKEADTFSARAGYSEHQSGLAFDLLSNDGNLIETQPEANWIEENAHLYGFIVRYQKGKEEISGYMAEPWHIRYIGEKATEIWKLNVTLEEYLGVEGGDYEK</sequence>
<dbReference type="PANTHER" id="PTHR34385">
    <property type="entry name" value="D-ALANYL-D-ALANINE CARBOXYPEPTIDASE"/>
    <property type="match status" value="1"/>
</dbReference>
<dbReference type="InterPro" id="IPR013783">
    <property type="entry name" value="Ig-like_fold"/>
</dbReference>
<keyword evidence="4" id="KW-1185">Reference proteome</keyword>
<dbReference type="InterPro" id="IPR052179">
    <property type="entry name" value="DD-CPase-like"/>
</dbReference>
<dbReference type="GO" id="GO:0006508">
    <property type="term" value="P:proteolysis"/>
    <property type="evidence" value="ECO:0007669"/>
    <property type="project" value="InterPro"/>
</dbReference>
<name>A0A6N4TI31_9FIRM</name>
<keyword evidence="1" id="KW-1133">Transmembrane helix</keyword>
<accession>A0A6N4TI31</accession>
<dbReference type="RefSeq" id="WP_197739422.1">
    <property type="nucleotide sequence ID" value="NZ_AP019695.1"/>
</dbReference>
<organism evidence="3 4">
    <name type="scientific">Amedibacterium intestinale</name>
    <dbReference type="NCBI Taxonomy" id="2583452"/>
    <lineage>
        <taxon>Bacteria</taxon>
        <taxon>Bacillati</taxon>
        <taxon>Bacillota</taxon>
        <taxon>Erysipelotrichia</taxon>
        <taxon>Erysipelotrichales</taxon>
        <taxon>Erysipelotrichaceae</taxon>
        <taxon>Amedibacterium</taxon>
    </lineage>
</organism>
<dbReference type="KEGG" id="aarg:Aargi30884_12800"/>
<dbReference type="InterPro" id="IPR058193">
    <property type="entry name" value="VanY/YodJ_core_dom"/>
</dbReference>
<dbReference type="AlphaFoldDB" id="A0A6N4TI31"/>
<gene>
    <name evidence="3" type="ORF">Aargi30884_12800</name>
</gene>
<dbReference type="CDD" id="cd14852">
    <property type="entry name" value="LD-carboxypeptidase"/>
    <property type="match status" value="1"/>
</dbReference>
<reference evidence="4" key="1">
    <citation type="submission" date="2019-05" db="EMBL/GenBank/DDBJ databases">
        <title>Complete genome sequencing of Absiella argi strain JCM 30884.</title>
        <authorList>
            <person name="Sakamoto M."/>
            <person name="Murakami T."/>
            <person name="Mori H."/>
        </authorList>
    </citation>
    <scope>NUCLEOTIDE SEQUENCE [LARGE SCALE GENOMIC DNA]</scope>
    <source>
        <strain evidence="4">JCM 30884</strain>
    </source>
</reference>
<keyword evidence="1" id="KW-0472">Membrane</keyword>
<evidence type="ECO:0000313" key="4">
    <source>
        <dbReference type="Proteomes" id="UP000464754"/>
    </source>
</evidence>
<dbReference type="EMBL" id="AP019695">
    <property type="protein sequence ID" value="BBK22377.1"/>
    <property type="molecule type" value="Genomic_DNA"/>
</dbReference>
<dbReference type="Pfam" id="PF02557">
    <property type="entry name" value="VanY"/>
    <property type="match status" value="1"/>
</dbReference>
<dbReference type="Proteomes" id="UP000464754">
    <property type="component" value="Chromosome"/>
</dbReference>
<dbReference type="Gene3D" id="3.30.1380.10">
    <property type="match status" value="1"/>
</dbReference>
<evidence type="ECO:0000313" key="3">
    <source>
        <dbReference type="EMBL" id="BBK22377.1"/>
    </source>
</evidence>
<evidence type="ECO:0000256" key="1">
    <source>
        <dbReference type="SAM" id="Phobius"/>
    </source>
</evidence>
<dbReference type="GO" id="GO:0008233">
    <property type="term" value="F:peptidase activity"/>
    <property type="evidence" value="ECO:0007669"/>
    <property type="project" value="InterPro"/>
</dbReference>
<dbReference type="InterPro" id="IPR009045">
    <property type="entry name" value="Zn_M74/Hedgehog-like"/>
</dbReference>
<evidence type="ECO:0000259" key="2">
    <source>
        <dbReference type="Pfam" id="PF02557"/>
    </source>
</evidence>
<dbReference type="Gene3D" id="2.60.40.10">
    <property type="entry name" value="Immunoglobulins"/>
    <property type="match status" value="1"/>
</dbReference>
<dbReference type="InterPro" id="IPR003709">
    <property type="entry name" value="VanY-like_core_dom"/>
</dbReference>
<dbReference type="SUPFAM" id="SSF55166">
    <property type="entry name" value="Hedgehog/DD-peptidase"/>
    <property type="match status" value="1"/>
</dbReference>
<keyword evidence="1" id="KW-0812">Transmembrane</keyword>
<protein>
    <recommendedName>
        <fullName evidence="2">D-alanyl-D-alanine carboxypeptidase-like core domain-containing protein</fullName>
    </recommendedName>
</protein>
<dbReference type="PANTHER" id="PTHR34385:SF1">
    <property type="entry name" value="PEPTIDOGLYCAN L-ALANYL-D-GLUTAMATE ENDOPEPTIDASE CWLK"/>
    <property type="match status" value="1"/>
</dbReference>
<feature type="transmembrane region" description="Helical" evidence="1">
    <location>
        <begin position="6"/>
        <end position="26"/>
    </location>
</feature>